<keyword evidence="3" id="KW-1185">Reference proteome</keyword>
<feature type="compositionally biased region" description="Low complexity" evidence="1">
    <location>
        <begin position="21"/>
        <end position="33"/>
    </location>
</feature>
<name>A0ABN3TEW2_9ACTN</name>
<accession>A0ABN3TEW2</accession>
<evidence type="ECO:0000313" key="2">
    <source>
        <dbReference type="EMBL" id="GAA2701053.1"/>
    </source>
</evidence>
<reference evidence="2 3" key="1">
    <citation type="journal article" date="2019" name="Int. J. Syst. Evol. Microbiol.">
        <title>The Global Catalogue of Microorganisms (GCM) 10K type strain sequencing project: providing services to taxonomists for standard genome sequencing and annotation.</title>
        <authorList>
            <consortium name="The Broad Institute Genomics Platform"/>
            <consortium name="The Broad Institute Genome Sequencing Center for Infectious Disease"/>
            <person name="Wu L."/>
            <person name="Ma J."/>
        </authorList>
    </citation>
    <scope>NUCLEOTIDE SEQUENCE [LARGE SCALE GENOMIC DNA]</scope>
    <source>
        <strain evidence="2 3">JCM 4531</strain>
    </source>
</reference>
<sequence length="85" mass="8142">MSASTAVTAAGSPERAALRTSSGPAGARPSASGHRVAAGSRSQGVAAHVRVGISDPARDPLGGAGGGRERIEGVRQALGPVLCGG</sequence>
<evidence type="ECO:0000313" key="3">
    <source>
        <dbReference type="Proteomes" id="UP001499989"/>
    </source>
</evidence>
<dbReference type="EMBL" id="BAAASK010000034">
    <property type="protein sequence ID" value="GAA2701053.1"/>
    <property type="molecule type" value="Genomic_DNA"/>
</dbReference>
<proteinExistence type="predicted"/>
<comment type="caution">
    <text evidence="2">The sequence shown here is derived from an EMBL/GenBank/DDBJ whole genome shotgun (WGS) entry which is preliminary data.</text>
</comment>
<feature type="region of interest" description="Disordered" evidence="1">
    <location>
        <begin position="1"/>
        <end position="44"/>
    </location>
</feature>
<dbReference type="RefSeq" id="WP_144080683.1">
    <property type="nucleotide sequence ID" value="NZ_BAAASK010000034.1"/>
</dbReference>
<organism evidence="2 3">
    <name type="scientific">Streptomyces violaceolatus</name>
    <dbReference type="NCBI Taxonomy" id="67378"/>
    <lineage>
        <taxon>Bacteria</taxon>
        <taxon>Bacillati</taxon>
        <taxon>Actinomycetota</taxon>
        <taxon>Actinomycetes</taxon>
        <taxon>Kitasatosporales</taxon>
        <taxon>Streptomycetaceae</taxon>
        <taxon>Streptomyces</taxon>
        <taxon>Streptomyces violaceoruber group</taxon>
    </lineage>
</organism>
<evidence type="ECO:0000256" key="1">
    <source>
        <dbReference type="SAM" id="MobiDB-lite"/>
    </source>
</evidence>
<protein>
    <submittedName>
        <fullName evidence="2">Uncharacterized protein</fullName>
    </submittedName>
</protein>
<dbReference type="Proteomes" id="UP001499989">
    <property type="component" value="Unassembled WGS sequence"/>
</dbReference>
<gene>
    <name evidence="2" type="ORF">GCM10010310_70100</name>
</gene>